<feature type="compositionally biased region" description="Polar residues" evidence="1">
    <location>
        <begin position="41"/>
        <end position="50"/>
    </location>
</feature>
<evidence type="ECO:0000313" key="3">
    <source>
        <dbReference type="Proteomes" id="UP000232722"/>
    </source>
</evidence>
<sequence length="50" mass="5460">MAHSNDKVSGNIEFEGSGSGEFKRSGSVRFEKSSIQESKARKSLSNLIIE</sequence>
<name>A0A2N0PTP6_9GLOM</name>
<reference evidence="2 3" key="2">
    <citation type="submission" date="2017-09" db="EMBL/GenBank/DDBJ databases">
        <title>Extensive intraspecific genome diversity in a model arbuscular mycorrhizal fungus.</title>
        <authorList>
            <person name="Chen E.C."/>
            <person name="Morin E."/>
            <person name="Beaudet D."/>
            <person name="Noel J."/>
            <person name="Ndikumana S."/>
            <person name="Charron P."/>
            <person name="St-Onge C."/>
            <person name="Giorgi J."/>
            <person name="Grigoriev I.V."/>
            <person name="Roux C."/>
            <person name="Martin F.M."/>
            <person name="Corradi N."/>
        </authorList>
    </citation>
    <scope>NUCLEOTIDE SEQUENCE [LARGE SCALE GENOMIC DNA]</scope>
    <source>
        <strain evidence="2 3">A5</strain>
    </source>
</reference>
<comment type="caution">
    <text evidence="2">The sequence shown here is derived from an EMBL/GenBank/DDBJ whole genome shotgun (WGS) entry which is preliminary data.</text>
</comment>
<dbReference type="VEuPathDB" id="FungiDB:RhiirA1_482285"/>
<protein>
    <submittedName>
        <fullName evidence="2">Uncharacterized protein</fullName>
    </submittedName>
</protein>
<gene>
    <name evidence="2" type="ORF">RhiirA5_414636</name>
</gene>
<accession>A0A2N0PTP6</accession>
<organism evidence="2 3">
    <name type="scientific">Rhizophagus irregularis</name>
    <dbReference type="NCBI Taxonomy" id="588596"/>
    <lineage>
        <taxon>Eukaryota</taxon>
        <taxon>Fungi</taxon>
        <taxon>Fungi incertae sedis</taxon>
        <taxon>Mucoromycota</taxon>
        <taxon>Glomeromycotina</taxon>
        <taxon>Glomeromycetes</taxon>
        <taxon>Glomerales</taxon>
        <taxon>Glomeraceae</taxon>
        <taxon>Rhizophagus</taxon>
    </lineage>
</organism>
<feature type="region of interest" description="Disordered" evidence="1">
    <location>
        <begin position="1"/>
        <end position="50"/>
    </location>
</feature>
<reference evidence="2 3" key="1">
    <citation type="submission" date="2016-04" db="EMBL/GenBank/DDBJ databases">
        <title>Genome analyses suggest a sexual origin of heterokaryosis in a supposedly ancient asexual fungus.</title>
        <authorList>
            <person name="Ropars J."/>
            <person name="Sedzielewska K."/>
            <person name="Noel J."/>
            <person name="Charron P."/>
            <person name="Farinelli L."/>
            <person name="Marton T."/>
            <person name="Kruger M."/>
            <person name="Pelin A."/>
            <person name="Brachmann A."/>
            <person name="Corradi N."/>
        </authorList>
    </citation>
    <scope>NUCLEOTIDE SEQUENCE [LARGE SCALE GENOMIC DNA]</scope>
    <source>
        <strain evidence="2 3">A5</strain>
    </source>
</reference>
<evidence type="ECO:0000313" key="2">
    <source>
        <dbReference type="EMBL" id="PKC10207.1"/>
    </source>
</evidence>
<feature type="compositionally biased region" description="Basic and acidic residues" evidence="1">
    <location>
        <begin position="21"/>
        <end position="40"/>
    </location>
</feature>
<dbReference type="Proteomes" id="UP000232722">
    <property type="component" value="Unassembled WGS sequence"/>
</dbReference>
<evidence type="ECO:0000256" key="1">
    <source>
        <dbReference type="SAM" id="MobiDB-lite"/>
    </source>
</evidence>
<dbReference type="EMBL" id="LLXJ01000398">
    <property type="protein sequence ID" value="PKC10207.1"/>
    <property type="molecule type" value="Genomic_DNA"/>
</dbReference>
<dbReference type="AlphaFoldDB" id="A0A2N0PTP6"/>
<proteinExistence type="predicted"/>